<dbReference type="PANTHER" id="PTHR11879:SF22">
    <property type="entry name" value="ASPARTATE AMINOTRANSFERASE, MITOCHONDRIAL"/>
    <property type="match status" value="1"/>
</dbReference>
<name>A0ABQ2RFT4_9GAMM</name>
<dbReference type="PRINTS" id="PR00799">
    <property type="entry name" value="TRANSAMINASE"/>
</dbReference>
<dbReference type="PROSITE" id="PS00105">
    <property type="entry name" value="AA_TRANSFER_CLASS_1"/>
    <property type="match status" value="1"/>
</dbReference>
<organism evidence="9 10">
    <name type="scientific">Shewanella litoralis</name>
    <dbReference type="NCBI Taxonomy" id="2282700"/>
    <lineage>
        <taxon>Bacteria</taxon>
        <taxon>Pseudomonadati</taxon>
        <taxon>Pseudomonadota</taxon>
        <taxon>Gammaproteobacteria</taxon>
        <taxon>Alteromonadales</taxon>
        <taxon>Shewanellaceae</taxon>
        <taxon>Shewanella</taxon>
    </lineage>
</organism>
<dbReference type="Proteomes" id="UP000619118">
    <property type="component" value="Unassembled WGS sequence"/>
</dbReference>
<keyword evidence="6" id="KW-0663">Pyridoxal phosphate</keyword>
<accession>A0ABQ2RFT4</accession>
<comment type="caution">
    <text evidence="9">The sequence shown here is derived from an EMBL/GenBank/DDBJ whole genome shotgun (WGS) entry which is preliminary data.</text>
</comment>
<dbReference type="SUPFAM" id="SSF53383">
    <property type="entry name" value="PLP-dependent transferases"/>
    <property type="match status" value="1"/>
</dbReference>
<dbReference type="InterPro" id="IPR000796">
    <property type="entry name" value="Asp_trans"/>
</dbReference>
<dbReference type="InterPro" id="IPR015422">
    <property type="entry name" value="PyrdxlP-dep_Trfase_small"/>
</dbReference>
<dbReference type="Pfam" id="PF00155">
    <property type="entry name" value="Aminotran_1_2"/>
    <property type="match status" value="1"/>
</dbReference>
<dbReference type="Gene3D" id="3.90.1150.10">
    <property type="entry name" value="Aspartate Aminotransferase, domain 1"/>
    <property type="match status" value="1"/>
</dbReference>
<feature type="domain" description="Aminotransferase class I/classII large" evidence="8">
    <location>
        <begin position="28"/>
        <end position="393"/>
    </location>
</feature>
<comment type="cofactor">
    <cofactor evidence="1 7">
        <name>pyridoxal 5'-phosphate</name>
        <dbReference type="ChEBI" id="CHEBI:597326"/>
    </cofactor>
</comment>
<keyword evidence="10" id="KW-1185">Reference proteome</keyword>
<gene>
    <name evidence="9" type="primary">aspC</name>
    <name evidence="9" type="ORF">GCM10009411_24800</name>
</gene>
<dbReference type="CDD" id="cd00609">
    <property type="entry name" value="AAT_like"/>
    <property type="match status" value="1"/>
</dbReference>
<keyword evidence="4 7" id="KW-0032">Aminotransferase</keyword>
<evidence type="ECO:0000256" key="6">
    <source>
        <dbReference type="ARBA" id="ARBA00022898"/>
    </source>
</evidence>
<evidence type="ECO:0000313" key="9">
    <source>
        <dbReference type="EMBL" id="GGQ23768.1"/>
    </source>
</evidence>
<comment type="subunit">
    <text evidence="3">Homodimer.</text>
</comment>
<protein>
    <recommendedName>
        <fullName evidence="7">Aminotransferase</fullName>
        <ecNumber evidence="7">2.6.1.-</ecNumber>
    </recommendedName>
</protein>
<dbReference type="GO" id="GO:0008483">
    <property type="term" value="F:transaminase activity"/>
    <property type="evidence" value="ECO:0007669"/>
    <property type="project" value="UniProtKB-KW"/>
</dbReference>
<dbReference type="EC" id="2.6.1.-" evidence="7"/>
<evidence type="ECO:0000256" key="5">
    <source>
        <dbReference type="ARBA" id="ARBA00022679"/>
    </source>
</evidence>
<keyword evidence="5 7" id="KW-0808">Transferase</keyword>
<dbReference type="InterPro" id="IPR004838">
    <property type="entry name" value="NHTrfase_class1_PyrdxlP-BS"/>
</dbReference>
<evidence type="ECO:0000256" key="7">
    <source>
        <dbReference type="RuleBase" id="RU000481"/>
    </source>
</evidence>
<evidence type="ECO:0000313" key="10">
    <source>
        <dbReference type="Proteomes" id="UP000619118"/>
    </source>
</evidence>
<evidence type="ECO:0000256" key="2">
    <source>
        <dbReference type="ARBA" id="ARBA00007441"/>
    </source>
</evidence>
<dbReference type="PANTHER" id="PTHR11879">
    <property type="entry name" value="ASPARTATE AMINOTRANSFERASE"/>
    <property type="match status" value="1"/>
</dbReference>
<evidence type="ECO:0000256" key="1">
    <source>
        <dbReference type="ARBA" id="ARBA00001933"/>
    </source>
</evidence>
<dbReference type="NCBIfam" id="NF006719">
    <property type="entry name" value="PRK09257.1"/>
    <property type="match status" value="1"/>
</dbReference>
<dbReference type="InterPro" id="IPR015424">
    <property type="entry name" value="PyrdxlP-dep_Trfase"/>
</dbReference>
<dbReference type="EMBL" id="BMQX01000017">
    <property type="protein sequence ID" value="GGQ23768.1"/>
    <property type="molecule type" value="Genomic_DNA"/>
</dbReference>
<comment type="similarity">
    <text evidence="2 7">Belongs to the class-I pyridoxal-phosphate-dependent aminotransferase family.</text>
</comment>
<evidence type="ECO:0000259" key="8">
    <source>
        <dbReference type="Pfam" id="PF00155"/>
    </source>
</evidence>
<proteinExistence type="inferred from homology"/>
<dbReference type="Gene3D" id="3.40.640.10">
    <property type="entry name" value="Type I PLP-dependent aspartate aminotransferase-like (Major domain)"/>
    <property type="match status" value="1"/>
</dbReference>
<dbReference type="InterPro" id="IPR004839">
    <property type="entry name" value="Aminotransferase_I/II_large"/>
</dbReference>
<dbReference type="RefSeq" id="WP_160054850.1">
    <property type="nucleotide sequence ID" value="NZ_BMQX01000017.1"/>
</dbReference>
<reference evidence="10" key="1">
    <citation type="journal article" date="2019" name="Int. J. Syst. Evol. Microbiol.">
        <title>The Global Catalogue of Microorganisms (GCM) 10K type strain sequencing project: providing services to taxonomists for standard genome sequencing and annotation.</title>
        <authorList>
            <consortium name="The Broad Institute Genomics Platform"/>
            <consortium name="The Broad Institute Genome Sequencing Center for Infectious Disease"/>
            <person name="Wu L."/>
            <person name="Ma J."/>
        </authorList>
    </citation>
    <scope>NUCLEOTIDE SEQUENCE [LARGE SCALE GENOMIC DNA]</scope>
    <source>
        <strain evidence="10">JCM 32306</strain>
    </source>
</reference>
<evidence type="ECO:0000256" key="3">
    <source>
        <dbReference type="ARBA" id="ARBA00011738"/>
    </source>
</evidence>
<dbReference type="InterPro" id="IPR015421">
    <property type="entry name" value="PyrdxlP-dep_Trfase_major"/>
</dbReference>
<sequence>MIFSDVTLAPADPILGLTDAFKADTRAHKVNLGVGIYKDEAGQTPVLKSVKKAEAILLETEMTKNYLGIEGVQAYNLVVQGLLFGENSHIVSEKRAATAQAPGGTGALRVAAEFLVRNTQSSTIWVSNPTWANHQNIFETAGLTVKEYRYYKAETHDMDFDAMLADLSQAQAGDVVLLHGCCHNPTGIDLSLTQWAQVAQICLDKQLLPLFDFAYQGFGAGIDEDAQGLRTVAAVVPELLIANSFSKNFGLYNERIGAVTVVAEDEKSATNSFSQIKKTIRANYSNPPAHGGLIVSTILANAELRQEWETELTEMRLRIAEMRTLFVNSLKAEGVEQDFSFISRQNGMFSFSGLDKQQVARLRDEFAIYIVGSGRISVAGLTKNNMPAVCKAIAQVL</sequence>
<evidence type="ECO:0000256" key="4">
    <source>
        <dbReference type="ARBA" id="ARBA00022576"/>
    </source>
</evidence>